<dbReference type="Proteomes" id="UP001208570">
    <property type="component" value="Unassembled WGS sequence"/>
</dbReference>
<dbReference type="AlphaFoldDB" id="A0AAD9N1W3"/>
<keyword evidence="1" id="KW-0812">Transmembrane</keyword>
<evidence type="ECO:0000313" key="2">
    <source>
        <dbReference type="EMBL" id="KAK2152006.1"/>
    </source>
</evidence>
<accession>A0AAD9N1W3</accession>
<evidence type="ECO:0000256" key="1">
    <source>
        <dbReference type="SAM" id="Phobius"/>
    </source>
</evidence>
<proteinExistence type="predicted"/>
<keyword evidence="3" id="KW-1185">Reference proteome</keyword>
<sequence>MCKIRSSLYNLDFDWSAVTVSRVLLMVLLTSQTVFIYILFRVYYANVDRVVYTPMTYIPEPETRAAITASGPRDGSTIGLPSSTLPAIGEFDNAIGANWSMQARFPLIRWLDVILNGSYPNRKHSSIAIGCALTSRSSGALNTPDQVRNNTAFFRVFLTSFCVTCSRYYRYHFYLAYDIDDPFYIAPRNRTTFTEVFWSVIRNSCTRPERFFLHFVSCQHSGRPAWAQNDAMLDAYLDGMDYYFRVNDDTILESRFWTERYIQTLGQYNPSNVGVVGPRHIGGNYWILTYDFVHRTHIDIFGYYYPRVFTDWFADGWITGVYAPNRTTKVTNALLTHQTSIGHRYSEDESKRSLKDPMIAESRKILQRYLTRFRRDTMDNKYKVISMSFSTDDKDTLYGVLRNANLLRQYWPGWHLRVYTDPGRHSDLHQRIMKAIAQLGVRIIHVDPEIQRRLPASMWRYMVVDDVAVDYFFVRDATSRLLERDYVVIGEFLQSGEGFHCVRDHPDHGSMTLTDGLWGADRKKLRRILNGTMTSLILDWMKNQALRGKNTTKSTAIRPQNVAFMRHLWMNVRAHALCHDSVSCERWPRSKPFPCRRQASEYIGCQYTAYGEKKDKQFVFGKKYCVLPDTLRTC</sequence>
<dbReference type="EMBL" id="JAODUP010000342">
    <property type="protein sequence ID" value="KAK2152006.1"/>
    <property type="molecule type" value="Genomic_DNA"/>
</dbReference>
<organism evidence="2 3">
    <name type="scientific">Paralvinella palmiformis</name>
    <dbReference type="NCBI Taxonomy" id="53620"/>
    <lineage>
        <taxon>Eukaryota</taxon>
        <taxon>Metazoa</taxon>
        <taxon>Spiralia</taxon>
        <taxon>Lophotrochozoa</taxon>
        <taxon>Annelida</taxon>
        <taxon>Polychaeta</taxon>
        <taxon>Sedentaria</taxon>
        <taxon>Canalipalpata</taxon>
        <taxon>Terebellida</taxon>
        <taxon>Terebelliformia</taxon>
        <taxon>Alvinellidae</taxon>
        <taxon>Paralvinella</taxon>
    </lineage>
</organism>
<keyword evidence="1" id="KW-0472">Membrane</keyword>
<comment type="caution">
    <text evidence="2">The sequence shown here is derived from an EMBL/GenBank/DDBJ whole genome shotgun (WGS) entry which is preliminary data.</text>
</comment>
<evidence type="ECO:0000313" key="3">
    <source>
        <dbReference type="Proteomes" id="UP001208570"/>
    </source>
</evidence>
<feature type="transmembrane region" description="Helical" evidence="1">
    <location>
        <begin position="20"/>
        <end position="40"/>
    </location>
</feature>
<keyword evidence="1" id="KW-1133">Transmembrane helix</keyword>
<name>A0AAD9N1W3_9ANNE</name>
<reference evidence="2" key="1">
    <citation type="journal article" date="2023" name="Mol. Biol. Evol.">
        <title>Third-Generation Sequencing Reveals the Adaptive Role of the Epigenome in Three Deep-Sea Polychaetes.</title>
        <authorList>
            <person name="Perez M."/>
            <person name="Aroh O."/>
            <person name="Sun Y."/>
            <person name="Lan Y."/>
            <person name="Juniper S.K."/>
            <person name="Young C.R."/>
            <person name="Angers B."/>
            <person name="Qian P.Y."/>
        </authorList>
    </citation>
    <scope>NUCLEOTIDE SEQUENCE</scope>
    <source>
        <strain evidence="2">P08H-3</strain>
    </source>
</reference>
<gene>
    <name evidence="2" type="ORF">LSH36_342g02001</name>
</gene>
<protein>
    <submittedName>
        <fullName evidence="2">Uncharacterized protein</fullName>
    </submittedName>
</protein>